<keyword evidence="1" id="KW-0812">Transmembrane</keyword>
<dbReference type="Proteomes" id="UP000824112">
    <property type="component" value="Unassembled WGS sequence"/>
</dbReference>
<comment type="caution">
    <text evidence="2">The sequence shown here is derived from an EMBL/GenBank/DDBJ whole genome shotgun (WGS) entry which is preliminary data.</text>
</comment>
<gene>
    <name evidence="2" type="ORF">IAB03_05635</name>
</gene>
<reference evidence="2" key="1">
    <citation type="submission" date="2020-10" db="EMBL/GenBank/DDBJ databases">
        <authorList>
            <person name="Gilroy R."/>
        </authorList>
    </citation>
    <scope>NUCLEOTIDE SEQUENCE</scope>
    <source>
        <strain evidence="2">CHK158-818</strain>
    </source>
</reference>
<dbReference type="InterPro" id="IPR007401">
    <property type="entry name" value="DUF454"/>
</dbReference>
<keyword evidence="1" id="KW-0472">Membrane</keyword>
<accession>A0A9D1M7I1</accession>
<evidence type="ECO:0000256" key="1">
    <source>
        <dbReference type="SAM" id="Phobius"/>
    </source>
</evidence>
<reference evidence="2" key="2">
    <citation type="journal article" date="2021" name="PeerJ">
        <title>Extensive microbial diversity within the chicken gut microbiome revealed by metagenomics and culture.</title>
        <authorList>
            <person name="Gilroy R."/>
            <person name="Ravi A."/>
            <person name="Getino M."/>
            <person name="Pursley I."/>
            <person name="Horton D.L."/>
            <person name="Alikhan N.F."/>
            <person name="Baker D."/>
            <person name="Gharbi K."/>
            <person name="Hall N."/>
            <person name="Watson M."/>
            <person name="Adriaenssens E.M."/>
            <person name="Foster-Nyarko E."/>
            <person name="Jarju S."/>
            <person name="Secka A."/>
            <person name="Antonio M."/>
            <person name="Oren A."/>
            <person name="Chaudhuri R.R."/>
            <person name="La Ragione R."/>
            <person name="Hildebrand F."/>
            <person name="Pallen M.J."/>
        </authorList>
    </citation>
    <scope>NUCLEOTIDE SEQUENCE</scope>
    <source>
        <strain evidence="2">CHK158-818</strain>
    </source>
</reference>
<feature type="transmembrane region" description="Helical" evidence="1">
    <location>
        <begin position="12"/>
        <end position="32"/>
    </location>
</feature>
<dbReference type="EMBL" id="DVNA01000129">
    <property type="protein sequence ID" value="HIU55270.1"/>
    <property type="molecule type" value="Genomic_DNA"/>
</dbReference>
<proteinExistence type="predicted"/>
<sequence length="41" mass="4662">MKQPASYKRIVYISIGSISFILGFLGMFLPLLPTTPFWLLT</sequence>
<dbReference type="Pfam" id="PF04304">
    <property type="entry name" value="DUF454"/>
    <property type="match status" value="1"/>
</dbReference>
<evidence type="ECO:0000313" key="2">
    <source>
        <dbReference type="EMBL" id="HIU55270.1"/>
    </source>
</evidence>
<feature type="non-terminal residue" evidence="2">
    <location>
        <position position="41"/>
    </location>
</feature>
<organism evidence="2 3">
    <name type="scientific">Candidatus Gallibacteroides avistercoris</name>
    <dbReference type="NCBI Taxonomy" id="2840833"/>
    <lineage>
        <taxon>Bacteria</taxon>
        <taxon>Pseudomonadati</taxon>
        <taxon>Bacteroidota</taxon>
        <taxon>Bacteroidia</taxon>
        <taxon>Bacteroidales</taxon>
        <taxon>Bacteroidaceae</taxon>
        <taxon>Bacteroidaceae incertae sedis</taxon>
        <taxon>Candidatus Gallibacteroides</taxon>
    </lineage>
</organism>
<evidence type="ECO:0000313" key="3">
    <source>
        <dbReference type="Proteomes" id="UP000824112"/>
    </source>
</evidence>
<name>A0A9D1M7I1_9BACT</name>
<keyword evidence="1" id="KW-1133">Transmembrane helix</keyword>
<dbReference type="AlphaFoldDB" id="A0A9D1M7I1"/>
<protein>
    <submittedName>
        <fullName evidence="2">DUF454 family protein</fullName>
    </submittedName>
</protein>